<protein>
    <submittedName>
        <fullName evidence="1">Uncharacterized protein</fullName>
    </submittedName>
</protein>
<evidence type="ECO:0000313" key="1">
    <source>
        <dbReference type="EMBL" id="CUM74732.1"/>
    </source>
</evidence>
<sequence length="248" mass="29211">MKVFIPAYFITSGHSVQKWKGTDMESMRDTKRIMEREIKKGSTPLSFEQMEIDTNNYQEITSVEKLTQVLQYLHRVGNYKSLAGKTVINNVYTFMRGRTPDFTRARSIFDREKIYHQMLRQEKKIKPAYEGDCYIETAKCYFSLPEEWEKHKMIYLNNDAYGFILSNKYILGLYKYCREARRDIAMEAHEIPENTNTVVQRLINMENLEVLSHCLLLDDVWIEDNLIGAKMYTIFKLGISSQSTAFLL</sequence>
<evidence type="ECO:0000313" key="2">
    <source>
        <dbReference type="Proteomes" id="UP000095495"/>
    </source>
</evidence>
<proteinExistence type="predicted"/>
<dbReference type="EMBL" id="CYXV01000001">
    <property type="protein sequence ID" value="CUM74732.1"/>
    <property type="molecule type" value="Genomic_DNA"/>
</dbReference>
<accession>A0A173RA53</accession>
<name>A0A173RA53_9FIRM</name>
<dbReference type="AlphaFoldDB" id="A0A173RA53"/>
<organism evidence="1 2">
    <name type="scientific">Roseburia faecis</name>
    <dbReference type="NCBI Taxonomy" id="301302"/>
    <lineage>
        <taxon>Bacteria</taxon>
        <taxon>Bacillati</taxon>
        <taxon>Bacillota</taxon>
        <taxon>Clostridia</taxon>
        <taxon>Lachnospirales</taxon>
        <taxon>Lachnospiraceae</taxon>
        <taxon>Roseburia</taxon>
    </lineage>
</organism>
<reference evidence="1 2" key="1">
    <citation type="submission" date="2015-09" db="EMBL/GenBank/DDBJ databases">
        <authorList>
            <consortium name="Pathogen Informatics"/>
        </authorList>
    </citation>
    <scope>NUCLEOTIDE SEQUENCE [LARGE SCALE GENOMIC DNA]</scope>
    <source>
        <strain evidence="1 2">2789STDY5608863</strain>
    </source>
</reference>
<gene>
    <name evidence="1" type="ORF">ERS852420_00439</name>
</gene>
<dbReference type="Proteomes" id="UP000095495">
    <property type="component" value="Unassembled WGS sequence"/>
</dbReference>